<dbReference type="GO" id="GO:0003723">
    <property type="term" value="F:RNA binding"/>
    <property type="evidence" value="ECO:0007669"/>
    <property type="project" value="InterPro"/>
</dbReference>
<protein>
    <submittedName>
        <fullName evidence="7">RNA-dependent RNA polymerase</fullName>
    </submittedName>
</protein>
<dbReference type="Gene3D" id="3.30.70.270">
    <property type="match status" value="1"/>
</dbReference>
<accession>W8NYT4</accession>
<sequence>MFSFVPKFVNHISDWFFGPQPDPHGFVHNYKFLGYAKPNPFQRRNETLYSNYQTVVYKALRENLLGYDCEYIINGFHHPAATMDSVLDSMRKGDIPDHPIPMDDHFDRARLETFNRFKPPQLIRPVHFADLRKYNWNWHPNVEEPFYSDQELRTAVQQAHAAGILPDARMSFGNLKNVVFIRVRELLHYIKRNQLTNHRLLYPIMNLHVKPALTSVDDFKVRNIYGVTKIHVLPSAMFFWPLFRYYLDNRDDSPLLWGFETILGGMQMLNSMYLLSRLYYSTYVTVDWSGFDYRAYFSIINNVIQHDCRKFFDFHNGYIPTKFYHSSEADPEHLENLWNWIWTAINKMPVRLPDGTLYQRIHAGIASGLFTTQFLDSWYNALMILTVLDAMGFDISTVSLRVQGDDSIIALIFHIPSSEHIAFKEKFAALALYYFNHIARSEKNKVTNDTQGVEVLGYTNDNGYPRRDWRKLLAQLYHPRDNNPTFQRLKAKVCGFAYASMYADREVINVLKSIWDYLDSIGIKADLLPLQRDIILHSEENFEVPTDHFPTMEEVTQYLRVPKRRTAADSEAYFPMSHFMSHF</sequence>
<keyword evidence="3" id="KW-0548">Nucleotidyltransferase</keyword>
<feature type="domain" description="RdRp catalytic" evidence="6">
    <location>
        <begin position="281"/>
        <end position="419"/>
    </location>
</feature>
<evidence type="ECO:0000256" key="4">
    <source>
        <dbReference type="ARBA" id="ARBA00022741"/>
    </source>
</evidence>
<dbReference type="InterPro" id="IPR007094">
    <property type="entry name" value="RNA-dir_pol_PSvirus"/>
</dbReference>
<dbReference type="EMBL" id="KF963185">
    <property type="protein sequence ID" value="AHL25161.1"/>
    <property type="molecule type" value="Genomic_RNA"/>
</dbReference>
<keyword evidence="4" id="KW-0547">Nucleotide-binding</keyword>
<dbReference type="GO" id="GO:0003968">
    <property type="term" value="F:RNA-directed RNA polymerase activity"/>
    <property type="evidence" value="ECO:0007669"/>
    <property type="project" value="UniProtKB-KW"/>
</dbReference>
<evidence type="ECO:0000256" key="3">
    <source>
        <dbReference type="ARBA" id="ARBA00022695"/>
    </source>
</evidence>
<dbReference type="InterPro" id="IPR001205">
    <property type="entry name" value="RNA-dir_pol_C"/>
</dbReference>
<dbReference type="PROSITE" id="PS50507">
    <property type="entry name" value="RDRP_SSRNA_POS"/>
    <property type="match status" value="1"/>
</dbReference>
<proteinExistence type="predicted"/>
<evidence type="ECO:0000256" key="2">
    <source>
        <dbReference type="ARBA" id="ARBA00022679"/>
    </source>
</evidence>
<dbReference type="GO" id="GO:0000166">
    <property type="term" value="F:nucleotide binding"/>
    <property type="evidence" value="ECO:0007669"/>
    <property type="project" value="UniProtKB-KW"/>
</dbReference>
<organism evidence="7">
    <name type="scientific">Heterobasidion partitivirus 14</name>
    <dbReference type="NCBI Taxonomy" id="1469907"/>
    <lineage>
        <taxon>Viruses</taxon>
        <taxon>Riboviria</taxon>
        <taxon>Orthornavirae</taxon>
        <taxon>Pisuviricota</taxon>
        <taxon>Duplopiviricetes</taxon>
        <taxon>Durnavirales</taxon>
        <taxon>Partitiviridae</taxon>
    </lineage>
</organism>
<dbReference type="GO" id="GO:0039694">
    <property type="term" value="P:viral RNA genome replication"/>
    <property type="evidence" value="ECO:0007669"/>
    <property type="project" value="InterPro"/>
</dbReference>
<dbReference type="SUPFAM" id="SSF56672">
    <property type="entry name" value="DNA/RNA polymerases"/>
    <property type="match status" value="1"/>
</dbReference>
<evidence type="ECO:0000256" key="1">
    <source>
        <dbReference type="ARBA" id="ARBA00022484"/>
    </source>
</evidence>
<evidence type="ECO:0000256" key="5">
    <source>
        <dbReference type="ARBA" id="ARBA00022953"/>
    </source>
</evidence>
<dbReference type="InterPro" id="IPR043128">
    <property type="entry name" value="Rev_trsase/Diguanyl_cyclase"/>
</dbReference>
<dbReference type="Pfam" id="PF00680">
    <property type="entry name" value="RdRP_1"/>
    <property type="match status" value="1"/>
</dbReference>
<keyword evidence="5" id="KW-0693">Viral RNA replication</keyword>
<keyword evidence="2" id="KW-0808">Transferase</keyword>
<evidence type="ECO:0000259" key="6">
    <source>
        <dbReference type="PROSITE" id="PS50507"/>
    </source>
</evidence>
<name>W8NYT4_9VIRU</name>
<evidence type="ECO:0000313" key="7">
    <source>
        <dbReference type="EMBL" id="AHL25161.1"/>
    </source>
</evidence>
<reference evidence="7" key="1">
    <citation type="journal article" date="2015" name="Virus Res.">
        <title>Heterobasidion wood decay fungi host diverse and globally distributed viruses related to Helicobasidium mompa partitivirus V70.</title>
        <authorList>
            <person name="Kashif M."/>
            <person name="Hyder R."/>
            <person name="De Vega Perez D."/>
            <person name="Hantula J."/>
            <person name="Vainio E.J."/>
        </authorList>
    </citation>
    <scope>NUCLEOTIDE SEQUENCE</scope>
    <source>
        <strain evidence="7">HetPV14-ir1</strain>
    </source>
</reference>
<dbReference type="InterPro" id="IPR043502">
    <property type="entry name" value="DNA/RNA_pol_sf"/>
</dbReference>
<dbReference type="GO" id="GO:0006351">
    <property type="term" value="P:DNA-templated transcription"/>
    <property type="evidence" value="ECO:0007669"/>
    <property type="project" value="InterPro"/>
</dbReference>
<keyword evidence="1 7" id="KW-0696">RNA-directed RNA polymerase</keyword>